<evidence type="ECO:0000313" key="1">
    <source>
        <dbReference type="EMBL" id="AJD48583.1"/>
    </source>
</evidence>
<organism evidence="1 2">
    <name type="scientific">Isoalcanivorax pacificus W11-5</name>
    <dbReference type="NCBI Taxonomy" id="391936"/>
    <lineage>
        <taxon>Bacteria</taxon>
        <taxon>Pseudomonadati</taxon>
        <taxon>Pseudomonadota</taxon>
        <taxon>Gammaproteobacteria</taxon>
        <taxon>Oceanospirillales</taxon>
        <taxon>Alcanivoracaceae</taxon>
        <taxon>Isoalcanivorax</taxon>
    </lineage>
</organism>
<evidence type="ECO:0008006" key="3">
    <source>
        <dbReference type="Google" id="ProtNLM"/>
    </source>
</evidence>
<dbReference type="HOGENOM" id="CLU_712958_0_0_6"/>
<sequence>MRYLIRPATPADDAGILALVDATPQHGRVLLNFERQPAFLHGSGVSCETPELWIAVDEQDTVIAVFNVGCRRVMVNGAARPVRYAHDLRLAPAWRGSTLLVRLFRQLRQILRSGEWMQTVILSDNSASLETVGSGRAGLPVYYPCGEIETSLLFSGARRRAHGYRVTQATPDDLPLMQAWLDEYGPRRQFFPRYALSDLIAGHDYYRGLSVQDFLLAWRGSELVGMTGTWCQKGFKQTRVLRYPFALGGLRHLLNLYSRLRGGLHLPAAGGTLNYRLLHSTLVRDDAPAVLDALLQPLVEQARRDRCALSAGFFLQDPLREAASGYRRQRLASRHFLVSYGQDPRPLLDGRLPYVEVARL</sequence>
<accession>A0A0B4XQ66</accession>
<name>A0A0B4XQ66_9GAMM</name>
<protein>
    <recommendedName>
        <fullName evidence="3">N-acetyltransferase domain-containing protein</fullName>
    </recommendedName>
</protein>
<gene>
    <name evidence="1" type="ORF">S7S_10855</name>
</gene>
<dbReference type="STRING" id="391936.S7S_10855"/>
<proteinExistence type="predicted"/>
<dbReference type="OrthoDB" id="8984553at2"/>
<dbReference type="SUPFAM" id="SSF55729">
    <property type="entry name" value="Acyl-CoA N-acyltransferases (Nat)"/>
    <property type="match status" value="2"/>
</dbReference>
<dbReference type="RefSeq" id="WP_008737266.1">
    <property type="nucleotide sequence ID" value="NZ_CP004387.1"/>
</dbReference>
<dbReference type="Gene3D" id="3.40.630.30">
    <property type="match status" value="1"/>
</dbReference>
<dbReference type="Proteomes" id="UP000006764">
    <property type="component" value="Chromosome"/>
</dbReference>
<reference evidence="1 2" key="1">
    <citation type="journal article" date="2012" name="J. Bacteriol.">
        <title>Genome sequence of an alkane-degrading bacterium, Alcanivorax pacificus type strain W11-5, isolated from deep sea sediment.</title>
        <authorList>
            <person name="Lai Q."/>
            <person name="Shao Z."/>
        </authorList>
    </citation>
    <scope>NUCLEOTIDE SEQUENCE [LARGE SCALE GENOMIC DNA]</scope>
    <source>
        <strain evidence="1 2">W11-5</strain>
    </source>
</reference>
<evidence type="ECO:0000313" key="2">
    <source>
        <dbReference type="Proteomes" id="UP000006764"/>
    </source>
</evidence>
<dbReference type="KEGG" id="apac:S7S_10855"/>
<keyword evidence="2" id="KW-1185">Reference proteome</keyword>
<dbReference type="AlphaFoldDB" id="A0A0B4XQ66"/>
<dbReference type="EMBL" id="CP004387">
    <property type="protein sequence ID" value="AJD48583.1"/>
    <property type="molecule type" value="Genomic_DNA"/>
</dbReference>
<dbReference type="InterPro" id="IPR016181">
    <property type="entry name" value="Acyl_CoA_acyltransferase"/>
</dbReference>